<keyword evidence="1" id="KW-0378">Hydrolase</keyword>
<dbReference type="AlphaFoldDB" id="A0A6P1D0G5"/>
<organism evidence="1 2">
    <name type="scientific">Nocardia cyriacigeorgica</name>
    <dbReference type="NCBI Taxonomy" id="135487"/>
    <lineage>
        <taxon>Bacteria</taxon>
        <taxon>Bacillati</taxon>
        <taxon>Actinomycetota</taxon>
        <taxon>Actinomycetes</taxon>
        <taxon>Mycobacteriales</taxon>
        <taxon>Nocardiaceae</taxon>
        <taxon>Nocardia</taxon>
    </lineage>
</organism>
<comment type="caution">
    <text evidence="1">The sequence shown here is derived from an EMBL/GenBank/DDBJ whole genome shotgun (WGS) entry which is preliminary data.</text>
</comment>
<evidence type="ECO:0000313" key="1">
    <source>
        <dbReference type="EMBL" id="NEW37253.1"/>
    </source>
</evidence>
<dbReference type="Proteomes" id="UP000471166">
    <property type="component" value="Unassembled WGS sequence"/>
</dbReference>
<gene>
    <name evidence="1" type="ORF">GV791_32575</name>
</gene>
<dbReference type="EMBL" id="JAAGVB010000570">
    <property type="protein sequence ID" value="NEW37253.1"/>
    <property type="molecule type" value="Genomic_DNA"/>
</dbReference>
<accession>A0A6P1D0G5</accession>
<proteinExistence type="predicted"/>
<dbReference type="GO" id="GO:0016787">
    <property type="term" value="F:hydrolase activity"/>
    <property type="evidence" value="ECO:0007669"/>
    <property type="project" value="UniProtKB-KW"/>
</dbReference>
<reference evidence="1 2" key="1">
    <citation type="submission" date="2020-01" db="EMBL/GenBank/DDBJ databases">
        <title>Genetics and antimicrobial susceptibilities of Nocardia species isolated from the soil; a comparison with species isolated from humans.</title>
        <authorList>
            <person name="Carrasco G."/>
            <person name="Monzon S."/>
            <person name="Sansegundo M."/>
            <person name="Garcia E."/>
            <person name="Garrido N."/>
            <person name="Medina M.J."/>
            <person name="Villalon P."/>
            <person name="Ramirez-Arocha A.C."/>
            <person name="Jimenez P."/>
            <person name="Cuesta I."/>
            <person name="Valdezate S."/>
        </authorList>
    </citation>
    <scope>NUCLEOTIDE SEQUENCE [LARGE SCALE GENOMIC DNA]</scope>
    <source>
        <strain evidence="1 2">CNM20110626</strain>
    </source>
</reference>
<evidence type="ECO:0000313" key="2">
    <source>
        <dbReference type="Proteomes" id="UP000471166"/>
    </source>
</evidence>
<name>A0A6P1D0G5_9NOCA</name>
<sequence length="48" mass="5269">MASNSLPDPSSVRYDGPWTHRDVHANGIRFHIVEAAADRTDAPLVVLL</sequence>
<protein>
    <submittedName>
        <fullName evidence="1">Alpha/beta hydrolase</fullName>
    </submittedName>
</protein>
<feature type="non-terminal residue" evidence="1">
    <location>
        <position position="48"/>
    </location>
</feature>